<dbReference type="PANTHER" id="PTHR11712">
    <property type="entry name" value="POLYKETIDE SYNTHASE-RELATED"/>
    <property type="match status" value="1"/>
</dbReference>
<evidence type="ECO:0000259" key="20">
    <source>
        <dbReference type="PROSITE" id="PS52004"/>
    </source>
</evidence>
<dbReference type="NCBIfam" id="NF005589">
    <property type="entry name" value="PRK07314.1"/>
    <property type="match status" value="1"/>
</dbReference>
<evidence type="ECO:0000256" key="6">
    <source>
        <dbReference type="ARBA" id="ARBA00023098"/>
    </source>
</evidence>
<evidence type="ECO:0000256" key="3">
    <source>
        <dbReference type="ARBA" id="ARBA00022516"/>
    </source>
</evidence>
<evidence type="ECO:0000256" key="2">
    <source>
        <dbReference type="ARBA" id="ARBA00008467"/>
    </source>
</evidence>
<evidence type="ECO:0000256" key="19">
    <source>
        <dbReference type="RuleBase" id="RU003694"/>
    </source>
</evidence>
<dbReference type="GO" id="GO:0004315">
    <property type="term" value="F:3-oxoacyl-[acyl-carrier-protein] synthase activity"/>
    <property type="evidence" value="ECO:0007669"/>
    <property type="project" value="UniProtKB-EC"/>
</dbReference>
<dbReference type="AlphaFoldDB" id="A0A131YKB6"/>
<dbReference type="CDD" id="cd00834">
    <property type="entry name" value="KAS_I_II"/>
    <property type="match status" value="1"/>
</dbReference>
<dbReference type="PIRSF" id="PIRSF000447">
    <property type="entry name" value="KAS_II"/>
    <property type="match status" value="1"/>
</dbReference>
<dbReference type="InterPro" id="IPR016039">
    <property type="entry name" value="Thiolase-like"/>
</dbReference>
<evidence type="ECO:0000256" key="14">
    <source>
        <dbReference type="ARBA" id="ARBA00049449"/>
    </source>
</evidence>
<protein>
    <recommendedName>
        <fullName evidence="17">3-oxoacyl-[acyl-carrier-protein] synthase</fullName>
    </recommendedName>
</protein>
<comment type="pathway">
    <text evidence="1">Lipid metabolism; fatty acid biosynthesis.</text>
</comment>
<comment type="catalytic activity">
    <reaction evidence="12">
        <text>a fatty acyl-[ACP] + malonyl-[ACP] + H(+) = a 3-oxoacyl-[ACP] + holo-[ACP] + CO2</text>
        <dbReference type="Rhea" id="RHEA:22836"/>
        <dbReference type="Rhea" id="RHEA-COMP:9623"/>
        <dbReference type="Rhea" id="RHEA-COMP:9685"/>
        <dbReference type="Rhea" id="RHEA-COMP:9916"/>
        <dbReference type="Rhea" id="RHEA-COMP:14125"/>
        <dbReference type="ChEBI" id="CHEBI:15378"/>
        <dbReference type="ChEBI" id="CHEBI:16526"/>
        <dbReference type="ChEBI" id="CHEBI:64479"/>
        <dbReference type="ChEBI" id="CHEBI:78449"/>
        <dbReference type="ChEBI" id="CHEBI:78776"/>
        <dbReference type="ChEBI" id="CHEBI:138651"/>
        <dbReference type="EC" id="2.3.1.41"/>
    </reaction>
    <physiologicalReaction direction="left-to-right" evidence="12">
        <dbReference type="Rhea" id="RHEA:22837"/>
    </physiologicalReaction>
</comment>
<comment type="function">
    <text evidence="16">May play a role in the biosynthesis of lipoic acid as well as longer chain fatty acids required for optimal mitochondrial function.</text>
</comment>
<dbReference type="InterPro" id="IPR014030">
    <property type="entry name" value="Ketoacyl_synth_N"/>
</dbReference>
<evidence type="ECO:0000256" key="8">
    <source>
        <dbReference type="ARBA" id="ARBA00023315"/>
    </source>
</evidence>
<dbReference type="FunFam" id="3.40.47.10:FF:000024">
    <property type="entry name" value="3-oxoacyl-[acyl-carrier-protein] synthase, mitochondrial"/>
    <property type="match status" value="1"/>
</dbReference>
<dbReference type="Gene3D" id="3.40.47.10">
    <property type="match status" value="2"/>
</dbReference>
<comment type="similarity">
    <text evidence="2 17 19">Belongs to the thiolase-like superfamily. Beta-ketoacyl-ACP synthases family.</text>
</comment>
<reference evidence="21" key="1">
    <citation type="journal article" date="2016" name="Ticks Tick Borne Dis.">
        <title>De novo assembly and annotation of the salivary gland transcriptome of Rhipicephalus appendiculatus male and female ticks during blood feeding.</title>
        <authorList>
            <person name="de Castro M.H."/>
            <person name="de Klerk D."/>
            <person name="Pienaar R."/>
            <person name="Latif A.A."/>
            <person name="Rees D.J."/>
            <person name="Mans B.J."/>
        </authorList>
    </citation>
    <scope>NUCLEOTIDE SEQUENCE</scope>
    <source>
        <tissue evidence="21">Salivary glands</tissue>
    </source>
</reference>
<comment type="catalytic activity">
    <reaction evidence="15">
        <text>octanoyl-[ACP] + malonyl-[ACP] + H(+) = 3-oxodecanoyl-[ACP] + holo-[ACP] + CO2</text>
        <dbReference type="Rhea" id="RHEA:41852"/>
        <dbReference type="Rhea" id="RHEA-COMP:9623"/>
        <dbReference type="Rhea" id="RHEA-COMP:9636"/>
        <dbReference type="Rhea" id="RHEA-COMP:9637"/>
        <dbReference type="Rhea" id="RHEA-COMP:9685"/>
        <dbReference type="ChEBI" id="CHEBI:15378"/>
        <dbReference type="ChEBI" id="CHEBI:16526"/>
        <dbReference type="ChEBI" id="CHEBI:64479"/>
        <dbReference type="ChEBI" id="CHEBI:78449"/>
        <dbReference type="ChEBI" id="CHEBI:78463"/>
        <dbReference type="ChEBI" id="CHEBI:78464"/>
    </reaction>
    <physiologicalReaction direction="left-to-right" evidence="15">
        <dbReference type="Rhea" id="RHEA:41853"/>
    </physiologicalReaction>
</comment>
<keyword evidence="8" id="KW-0012">Acyltransferase</keyword>
<feature type="active site" description="For beta-ketoacyl synthase activity" evidence="18">
    <location>
        <position position="200"/>
    </location>
</feature>
<organism evidence="21">
    <name type="scientific">Rhipicephalus appendiculatus</name>
    <name type="common">Brown ear tick</name>
    <dbReference type="NCBI Taxonomy" id="34631"/>
    <lineage>
        <taxon>Eukaryota</taxon>
        <taxon>Metazoa</taxon>
        <taxon>Ecdysozoa</taxon>
        <taxon>Arthropoda</taxon>
        <taxon>Chelicerata</taxon>
        <taxon>Arachnida</taxon>
        <taxon>Acari</taxon>
        <taxon>Parasitiformes</taxon>
        <taxon>Ixodida</taxon>
        <taxon>Ixodoidea</taxon>
        <taxon>Ixodidae</taxon>
        <taxon>Rhipicephalinae</taxon>
        <taxon>Rhipicephalus</taxon>
        <taxon>Rhipicephalus</taxon>
    </lineage>
</organism>
<dbReference type="FunFam" id="3.40.47.10:FF:000015">
    <property type="entry name" value="3-oxoacyl-[acyl-carrier-protein] synthase, mitochondrial"/>
    <property type="match status" value="1"/>
</dbReference>
<keyword evidence="7 17" id="KW-0275">Fatty acid biosynthesis</keyword>
<evidence type="ECO:0000313" key="21">
    <source>
        <dbReference type="EMBL" id="JAP78998.1"/>
    </source>
</evidence>
<evidence type="ECO:0000256" key="17">
    <source>
        <dbReference type="PIRNR" id="PIRNR000447"/>
    </source>
</evidence>
<comment type="catalytic activity">
    <reaction evidence="10">
        <text>tetradecanoyl-[ACP] + malonyl-[ACP] + H(+) = 3-oxohexadecanoyl-[ACP] + holo-[ACP] + CO2</text>
        <dbReference type="Rhea" id="RHEA:41900"/>
        <dbReference type="Rhea" id="RHEA-COMP:9623"/>
        <dbReference type="Rhea" id="RHEA-COMP:9648"/>
        <dbReference type="Rhea" id="RHEA-COMP:9649"/>
        <dbReference type="Rhea" id="RHEA-COMP:9685"/>
        <dbReference type="ChEBI" id="CHEBI:15378"/>
        <dbReference type="ChEBI" id="CHEBI:16526"/>
        <dbReference type="ChEBI" id="CHEBI:64479"/>
        <dbReference type="ChEBI" id="CHEBI:78449"/>
        <dbReference type="ChEBI" id="CHEBI:78477"/>
        <dbReference type="ChEBI" id="CHEBI:78478"/>
    </reaction>
    <physiologicalReaction direction="left-to-right" evidence="10">
        <dbReference type="Rhea" id="RHEA:41901"/>
    </physiologicalReaction>
</comment>
<dbReference type="Pfam" id="PF02801">
    <property type="entry name" value="Ketoacyl-synt_C"/>
    <property type="match status" value="1"/>
</dbReference>
<evidence type="ECO:0000256" key="10">
    <source>
        <dbReference type="ARBA" id="ARBA00047451"/>
    </source>
</evidence>
<comment type="catalytic activity">
    <reaction evidence="13">
        <text>decanoyl-[ACP] + malonyl-[ACP] + H(+) = 3-oxododecanoyl-[ACP] + holo-[ACP] + CO2</text>
        <dbReference type="Rhea" id="RHEA:41868"/>
        <dbReference type="Rhea" id="RHEA-COMP:9623"/>
        <dbReference type="Rhea" id="RHEA-COMP:9640"/>
        <dbReference type="Rhea" id="RHEA-COMP:9641"/>
        <dbReference type="Rhea" id="RHEA-COMP:9685"/>
        <dbReference type="ChEBI" id="CHEBI:15378"/>
        <dbReference type="ChEBI" id="CHEBI:16526"/>
        <dbReference type="ChEBI" id="CHEBI:64479"/>
        <dbReference type="ChEBI" id="CHEBI:78449"/>
        <dbReference type="ChEBI" id="CHEBI:78468"/>
        <dbReference type="ChEBI" id="CHEBI:78469"/>
    </reaction>
    <physiologicalReaction direction="left-to-right" evidence="13">
        <dbReference type="Rhea" id="RHEA:41869"/>
    </physiologicalReaction>
</comment>
<keyword evidence="6" id="KW-0443">Lipid metabolism</keyword>
<keyword evidence="4 17" id="KW-0808">Transferase</keyword>
<evidence type="ECO:0000256" key="13">
    <source>
        <dbReference type="ARBA" id="ARBA00049109"/>
    </source>
</evidence>
<keyword evidence="3 17" id="KW-0444">Lipid biosynthesis</keyword>
<dbReference type="SUPFAM" id="SSF53901">
    <property type="entry name" value="Thiolase-like"/>
    <property type="match status" value="2"/>
</dbReference>
<evidence type="ECO:0000256" key="16">
    <source>
        <dbReference type="ARBA" id="ARBA00054575"/>
    </source>
</evidence>
<proteinExistence type="inferred from homology"/>
<comment type="catalytic activity">
    <reaction evidence="9">
        <text>hexanoyl-[ACP] + malonyl-[ACP] + H(+) = 3-oxooctanoyl-[ACP] + holo-[ACP] + CO2</text>
        <dbReference type="Rhea" id="RHEA:41836"/>
        <dbReference type="Rhea" id="RHEA-COMP:9623"/>
        <dbReference type="Rhea" id="RHEA-COMP:9632"/>
        <dbReference type="Rhea" id="RHEA-COMP:9633"/>
        <dbReference type="Rhea" id="RHEA-COMP:9685"/>
        <dbReference type="ChEBI" id="CHEBI:15378"/>
        <dbReference type="ChEBI" id="CHEBI:16526"/>
        <dbReference type="ChEBI" id="CHEBI:64479"/>
        <dbReference type="ChEBI" id="CHEBI:78449"/>
        <dbReference type="ChEBI" id="CHEBI:78459"/>
        <dbReference type="ChEBI" id="CHEBI:78460"/>
    </reaction>
    <physiologicalReaction direction="left-to-right" evidence="9">
        <dbReference type="Rhea" id="RHEA:41837"/>
    </physiologicalReaction>
</comment>
<evidence type="ECO:0000256" key="9">
    <source>
        <dbReference type="ARBA" id="ARBA00047394"/>
    </source>
</evidence>
<dbReference type="InterPro" id="IPR017568">
    <property type="entry name" value="3-oxoacyl-ACP_synth-2"/>
</dbReference>
<name>A0A131YKB6_RHIAP</name>
<dbReference type="InterPro" id="IPR018201">
    <property type="entry name" value="Ketoacyl_synth_AS"/>
</dbReference>
<dbReference type="InterPro" id="IPR000794">
    <property type="entry name" value="Beta-ketoacyl_synthase"/>
</dbReference>
<evidence type="ECO:0000256" key="18">
    <source>
        <dbReference type="PIRSR" id="PIRSR000447-1"/>
    </source>
</evidence>
<dbReference type="PROSITE" id="PS00606">
    <property type="entry name" value="KS3_1"/>
    <property type="match status" value="1"/>
</dbReference>
<evidence type="ECO:0000256" key="7">
    <source>
        <dbReference type="ARBA" id="ARBA00023160"/>
    </source>
</evidence>
<dbReference type="InterPro" id="IPR020841">
    <property type="entry name" value="PKS_Beta-ketoAc_synthase_dom"/>
</dbReference>
<evidence type="ECO:0000256" key="1">
    <source>
        <dbReference type="ARBA" id="ARBA00005194"/>
    </source>
</evidence>
<dbReference type="SMART" id="SM00825">
    <property type="entry name" value="PKS_KS"/>
    <property type="match status" value="1"/>
</dbReference>
<dbReference type="GO" id="GO:0005739">
    <property type="term" value="C:mitochondrion"/>
    <property type="evidence" value="ECO:0007669"/>
    <property type="project" value="TreeGrafter"/>
</dbReference>
<keyword evidence="5" id="KW-0276">Fatty acid metabolism</keyword>
<evidence type="ECO:0000256" key="5">
    <source>
        <dbReference type="ARBA" id="ARBA00022832"/>
    </source>
</evidence>
<dbReference type="GO" id="GO:0006633">
    <property type="term" value="P:fatty acid biosynthetic process"/>
    <property type="evidence" value="ECO:0007669"/>
    <property type="project" value="UniProtKB-KW"/>
</dbReference>
<comment type="catalytic activity">
    <reaction evidence="14">
        <text>butanoyl-[ACP] + malonyl-[ACP] + H(+) = 3-oxohexanoyl-[ACP] + holo-[ACP] + CO2</text>
        <dbReference type="Rhea" id="RHEA:41820"/>
        <dbReference type="Rhea" id="RHEA-COMP:9623"/>
        <dbReference type="Rhea" id="RHEA-COMP:9628"/>
        <dbReference type="Rhea" id="RHEA-COMP:9629"/>
        <dbReference type="Rhea" id="RHEA-COMP:9685"/>
        <dbReference type="ChEBI" id="CHEBI:15378"/>
        <dbReference type="ChEBI" id="CHEBI:16526"/>
        <dbReference type="ChEBI" id="CHEBI:64479"/>
        <dbReference type="ChEBI" id="CHEBI:78449"/>
        <dbReference type="ChEBI" id="CHEBI:78454"/>
        <dbReference type="ChEBI" id="CHEBI:78456"/>
    </reaction>
    <physiologicalReaction direction="left-to-right" evidence="14">
        <dbReference type="Rhea" id="RHEA:41821"/>
    </physiologicalReaction>
</comment>
<sequence>MPLQTTVWRQLGRPVSDLIGRRGISSGRDKPKRVVVTGLGMVTPLGADAKTSWSRLTQSHSGIVRLGKEYDGIPSRIAGRVPTDASQNPSPFDVHKFVSKSELRSTSLATAFALSATKEALDDAQWHPDSEADCRATGVAIGNCMCDLEYVVDIGTAFREKGYSKISPFFIPRILTNMPSGIISIQHKLKGPNHSVATACTTGVHAIGDAFSFIQRGYADVMVCGGAEASISPIGVAAFARMRALSTAEDPAKASRPFDKNRDGFVVAEGSSILVLEDLEHAIARGASIHAEILGYGLSGDAFHITAASTDGDGALACMESALKNACVDVQDVGYVNAHATSTPVGDAAEAAAIRRILGDYCSKVAVSATKGSTGHLLGAAGATESAFTVLAVRDGVIPPTLNLDCPDVGADLNFVAHQSRPWTTENATRRVAIKNSFGFGGTNGSLVIAEYRK</sequence>
<evidence type="ECO:0000256" key="15">
    <source>
        <dbReference type="ARBA" id="ARBA00049533"/>
    </source>
</evidence>
<dbReference type="EMBL" id="GEDV01009559">
    <property type="protein sequence ID" value="JAP78998.1"/>
    <property type="molecule type" value="Transcribed_RNA"/>
</dbReference>
<dbReference type="InterPro" id="IPR014031">
    <property type="entry name" value="Ketoacyl_synth_C"/>
</dbReference>
<evidence type="ECO:0000256" key="12">
    <source>
        <dbReference type="ARBA" id="ARBA00048506"/>
    </source>
</evidence>
<comment type="catalytic activity">
    <reaction evidence="11">
        <text>dodecanoyl-[ACP] + malonyl-[ACP] + H(+) = 3-oxotetradecanoyl-[ACP] + holo-[ACP] + CO2</text>
        <dbReference type="Rhea" id="RHEA:41884"/>
        <dbReference type="Rhea" id="RHEA-COMP:9623"/>
        <dbReference type="Rhea" id="RHEA-COMP:9644"/>
        <dbReference type="Rhea" id="RHEA-COMP:9645"/>
        <dbReference type="Rhea" id="RHEA-COMP:9685"/>
        <dbReference type="ChEBI" id="CHEBI:15378"/>
        <dbReference type="ChEBI" id="CHEBI:16526"/>
        <dbReference type="ChEBI" id="CHEBI:64479"/>
        <dbReference type="ChEBI" id="CHEBI:65264"/>
        <dbReference type="ChEBI" id="CHEBI:78449"/>
        <dbReference type="ChEBI" id="CHEBI:78473"/>
    </reaction>
    <physiologicalReaction direction="left-to-right" evidence="11">
        <dbReference type="Rhea" id="RHEA:41885"/>
    </physiologicalReaction>
</comment>
<evidence type="ECO:0000256" key="11">
    <source>
        <dbReference type="ARBA" id="ARBA00047578"/>
    </source>
</evidence>
<feature type="domain" description="Ketosynthase family 3 (KS3)" evidence="20">
    <location>
        <begin position="31"/>
        <end position="451"/>
    </location>
</feature>
<dbReference type="PANTHER" id="PTHR11712:SF336">
    <property type="entry name" value="3-OXOACYL-[ACYL-CARRIER-PROTEIN] SYNTHASE, MITOCHONDRIAL"/>
    <property type="match status" value="1"/>
</dbReference>
<accession>A0A131YKB6</accession>
<dbReference type="NCBIfam" id="TIGR03150">
    <property type="entry name" value="fabF"/>
    <property type="match status" value="1"/>
</dbReference>
<dbReference type="Pfam" id="PF00109">
    <property type="entry name" value="ketoacyl-synt"/>
    <property type="match status" value="1"/>
</dbReference>
<evidence type="ECO:0000256" key="4">
    <source>
        <dbReference type="ARBA" id="ARBA00022679"/>
    </source>
</evidence>
<dbReference type="PROSITE" id="PS52004">
    <property type="entry name" value="KS3_2"/>
    <property type="match status" value="1"/>
</dbReference>